<dbReference type="GO" id="GO:0006412">
    <property type="term" value="P:translation"/>
    <property type="evidence" value="ECO:0007669"/>
    <property type="project" value="InterPro"/>
</dbReference>
<dbReference type="EMBL" id="LCFQ01000013">
    <property type="protein sequence ID" value="KKS97403.1"/>
    <property type="molecule type" value="Genomic_DNA"/>
</dbReference>
<keyword evidence="3" id="KW-0687">Ribonucleoprotein</keyword>
<reference evidence="6 7" key="1">
    <citation type="journal article" date="2015" name="Nature">
        <title>rRNA introns, odd ribosomes, and small enigmatic genomes across a large radiation of phyla.</title>
        <authorList>
            <person name="Brown C.T."/>
            <person name="Hug L.A."/>
            <person name="Thomas B.C."/>
            <person name="Sharon I."/>
            <person name="Castelle C.J."/>
            <person name="Singh A."/>
            <person name="Wilkins M.J."/>
            <person name="Williams K.H."/>
            <person name="Banfield J.F."/>
        </authorList>
    </citation>
    <scope>NUCLEOTIDE SEQUENCE [LARGE SCALE GENOMIC DNA]</scope>
</reference>
<dbReference type="SUPFAM" id="SSF52166">
    <property type="entry name" value="Ribosomal protein L4"/>
    <property type="match status" value="1"/>
</dbReference>
<name>A0A0G1GEW0_9BACT</name>
<dbReference type="PATRIC" id="fig|1618578.3.peg.880"/>
<dbReference type="GO" id="GO:1990904">
    <property type="term" value="C:ribonucleoprotein complex"/>
    <property type="evidence" value="ECO:0007669"/>
    <property type="project" value="UniProtKB-KW"/>
</dbReference>
<dbReference type="PANTHER" id="PTHR10746:SF6">
    <property type="entry name" value="LARGE RIBOSOMAL SUBUNIT PROTEIN UL4M"/>
    <property type="match status" value="1"/>
</dbReference>
<gene>
    <name evidence="6" type="ORF">UV74_C0013G0525</name>
</gene>
<dbReference type="Proteomes" id="UP000034090">
    <property type="component" value="Unassembled WGS sequence"/>
</dbReference>
<accession>A0A0G1GEW0</accession>
<comment type="caution">
    <text evidence="6">The sequence shown here is derived from an EMBL/GenBank/DDBJ whole genome shotgun (WGS) entry which is preliminary data.</text>
</comment>
<evidence type="ECO:0000256" key="5">
    <source>
        <dbReference type="ARBA" id="ARBA00035462"/>
    </source>
</evidence>
<dbReference type="AlphaFoldDB" id="A0A0G1GEW0"/>
<proteinExistence type="inferred from homology"/>
<evidence type="ECO:0000313" key="6">
    <source>
        <dbReference type="EMBL" id="KKS97403.1"/>
    </source>
</evidence>
<dbReference type="GO" id="GO:0005840">
    <property type="term" value="C:ribosome"/>
    <property type="evidence" value="ECO:0007669"/>
    <property type="project" value="UniProtKB-KW"/>
</dbReference>
<dbReference type="Gene3D" id="3.40.1370.10">
    <property type="match status" value="1"/>
</dbReference>
<dbReference type="Pfam" id="PF00573">
    <property type="entry name" value="Ribosomal_L4"/>
    <property type="match status" value="1"/>
</dbReference>
<dbReference type="InterPro" id="IPR023574">
    <property type="entry name" value="Ribosomal_uL4_dom_sf"/>
</dbReference>
<evidence type="ECO:0000256" key="1">
    <source>
        <dbReference type="ARBA" id="ARBA00010528"/>
    </source>
</evidence>
<dbReference type="PANTHER" id="PTHR10746">
    <property type="entry name" value="50S RIBOSOMAL PROTEIN L4"/>
    <property type="match status" value="1"/>
</dbReference>
<comment type="similarity">
    <text evidence="1">Belongs to the universal ribosomal protein uL4 family.</text>
</comment>
<protein>
    <recommendedName>
        <fullName evidence="4">Large ribosomal subunit protein uL4</fullName>
    </recommendedName>
    <alternativeName>
        <fullName evidence="5">50S ribosomal protein L4</fullName>
    </alternativeName>
</protein>
<dbReference type="InterPro" id="IPR013005">
    <property type="entry name" value="Ribosomal_uL4-like"/>
</dbReference>
<evidence type="ECO:0000256" key="2">
    <source>
        <dbReference type="ARBA" id="ARBA00022980"/>
    </source>
</evidence>
<keyword evidence="2 6" id="KW-0689">Ribosomal protein</keyword>
<dbReference type="STRING" id="1618578.UV74_C0013G0525"/>
<dbReference type="InterPro" id="IPR002136">
    <property type="entry name" value="Ribosomal_uL4"/>
</dbReference>
<dbReference type="NCBIfam" id="TIGR03953">
    <property type="entry name" value="rplD_bact"/>
    <property type="match status" value="1"/>
</dbReference>
<dbReference type="GO" id="GO:0003735">
    <property type="term" value="F:structural constituent of ribosome"/>
    <property type="evidence" value="ECO:0007669"/>
    <property type="project" value="InterPro"/>
</dbReference>
<sequence length="210" mass="23578">MKINIYSTSSNAKSVFTLPKYFSEPINLKLLAQVLHVYRAHQHIGFSKTKTRGEVSLTTAKWYRQKGTGRARHGAKSAPLFVGGGIAHGPKGLKRKLTIPAKMRIKARNVALSLKAKNKKITGAVKIGDVKKTKDAAKFIEKIIKGEKLDRKKVKFTLVLSSKNVKTGRNFRNIPKVNVVRFEDLNAFLVYFGGQIIFDKEVFIVKKIKK</sequence>
<evidence type="ECO:0000256" key="3">
    <source>
        <dbReference type="ARBA" id="ARBA00023274"/>
    </source>
</evidence>
<evidence type="ECO:0000313" key="7">
    <source>
        <dbReference type="Proteomes" id="UP000034090"/>
    </source>
</evidence>
<organism evidence="6 7">
    <name type="scientific">Candidatus Woesebacteria bacterium GW2011_GWB1_43_14</name>
    <dbReference type="NCBI Taxonomy" id="1618578"/>
    <lineage>
        <taxon>Bacteria</taxon>
        <taxon>Candidatus Woeseibacteriota</taxon>
    </lineage>
</organism>
<evidence type="ECO:0000256" key="4">
    <source>
        <dbReference type="ARBA" id="ARBA00035244"/>
    </source>
</evidence>